<proteinExistence type="predicted"/>
<evidence type="ECO:0000256" key="1">
    <source>
        <dbReference type="SAM" id="Phobius"/>
    </source>
</evidence>
<name>A0A1Z5J2J9_9LACO</name>
<organism evidence="3 4">
    <name type="scientific">Secundilactobacillus silagincola</name>
    <dbReference type="NCBI Taxonomy" id="1714681"/>
    <lineage>
        <taxon>Bacteria</taxon>
        <taxon>Bacillati</taxon>
        <taxon>Bacillota</taxon>
        <taxon>Bacilli</taxon>
        <taxon>Lactobacillales</taxon>
        <taxon>Lactobacillaceae</taxon>
        <taxon>Secundilactobacillus</taxon>
    </lineage>
</organism>
<dbReference type="RefSeq" id="WP_098824434.1">
    <property type="nucleotide sequence ID" value="NZ_BCMJ01000004.1"/>
</dbReference>
<accession>A0A1Z5J2J9</accession>
<evidence type="ECO:0000256" key="2">
    <source>
        <dbReference type="SAM" id="SignalP"/>
    </source>
</evidence>
<reference evidence="3 4" key="1">
    <citation type="submission" date="2015-11" db="EMBL/GenBank/DDBJ databases">
        <title>Draft genome sequences of new species of the genus Lactobacillus isolated from orchardgrass silage.</title>
        <authorList>
            <person name="Tohno M."/>
            <person name="Tanizawa Y."/>
            <person name="Arita M."/>
        </authorList>
    </citation>
    <scope>NUCLEOTIDE SEQUENCE [LARGE SCALE GENOMIC DNA]</scope>
    <source>
        <strain evidence="3 4">IWT5</strain>
    </source>
</reference>
<dbReference type="OrthoDB" id="2322748at2"/>
<evidence type="ECO:0000313" key="3">
    <source>
        <dbReference type="EMBL" id="GAX08032.1"/>
    </source>
</evidence>
<keyword evidence="1" id="KW-1133">Transmembrane helix</keyword>
<dbReference type="EMBL" id="BCMJ01000004">
    <property type="protein sequence ID" value="GAX08032.1"/>
    <property type="molecule type" value="Genomic_DNA"/>
</dbReference>
<feature type="chain" id="PRO_5012916013" evidence="2">
    <location>
        <begin position="22"/>
        <end position="83"/>
    </location>
</feature>
<gene>
    <name evidence="3" type="ORF">IWT5_01183</name>
</gene>
<dbReference type="Proteomes" id="UP000223370">
    <property type="component" value="Unassembled WGS sequence"/>
</dbReference>
<evidence type="ECO:0000313" key="4">
    <source>
        <dbReference type="Proteomes" id="UP000223370"/>
    </source>
</evidence>
<keyword evidence="4" id="KW-1185">Reference proteome</keyword>
<protein>
    <submittedName>
        <fullName evidence="3">Uncharacterized protein</fullName>
    </submittedName>
</protein>
<keyword evidence="1" id="KW-0472">Membrane</keyword>
<feature type="signal peptide" evidence="2">
    <location>
        <begin position="1"/>
        <end position="21"/>
    </location>
</feature>
<dbReference type="AlphaFoldDB" id="A0A1Z5J2J9"/>
<keyword evidence="1" id="KW-0812">Transmembrane</keyword>
<keyword evidence="2" id="KW-0732">Signal</keyword>
<comment type="caution">
    <text evidence="3">The sequence shown here is derived from an EMBL/GenBank/DDBJ whole genome shotgun (WGS) entry which is preliminary data.</text>
</comment>
<sequence length="83" mass="9233" precursor="true">MKMLIVALLLLGLSFPVTTSAATAQKTEPIVTKMNAQIQVGNQESQIKFWRTDNPRERQATVTGLSALIVVGLVASWARRRFY</sequence>
<feature type="transmembrane region" description="Helical" evidence="1">
    <location>
        <begin position="60"/>
        <end position="78"/>
    </location>
</feature>